<comment type="caution">
    <text evidence="1">The sequence shown here is derived from an EMBL/GenBank/DDBJ whole genome shotgun (WGS) entry which is preliminary data.</text>
</comment>
<dbReference type="EMBL" id="JABSTR010000009">
    <property type="protein sequence ID" value="KAH9379242.1"/>
    <property type="molecule type" value="Genomic_DNA"/>
</dbReference>
<organism evidence="1 2">
    <name type="scientific">Haemaphysalis longicornis</name>
    <name type="common">Bush tick</name>
    <dbReference type="NCBI Taxonomy" id="44386"/>
    <lineage>
        <taxon>Eukaryota</taxon>
        <taxon>Metazoa</taxon>
        <taxon>Ecdysozoa</taxon>
        <taxon>Arthropoda</taxon>
        <taxon>Chelicerata</taxon>
        <taxon>Arachnida</taxon>
        <taxon>Acari</taxon>
        <taxon>Parasitiformes</taxon>
        <taxon>Ixodida</taxon>
        <taxon>Ixodoidea</taxon>
        <taxon>Ixodidae</taxon>
        <taxon>Haemaphysalinae</taxon>
        <taxon>Haemaphysalis</taxon>
    </lineage>
</organism>
<evidence type="ECO:0000313" key="1">
    <source>
        <dbReference type="EMBL" id="KAH9379242.1"/>
    </source>
</evidence>
<reference evidence="1 2" key="1">
    <citation type="journal article" date="2020" name="Cell">
        <title>Large-Scale Comparative Analyses of Tick Genomes Elucidate Their Genetic Diversity and Vector Capacities.</title>
        <authorList>
            <consortium name="Tick Genome and Microbiome Consortium (TIGMIC)"/>
            <person name="Jia N."/>
            <person name="Wang J."/>
            <person name="Shi W."/>
            <person name="Du L."/>
            <person name="Sun Y."/>
            <person name="Zhan W."/>
            <person name="Jiang J.F."/>
            <person name="Wang Q."/>
            <person name="Zhang B."/>
            <person name="Ji P."/>
            <person name="Bell-Sakyi L."/>
            <person name="Cui X.M."/>
            <person name="Yuan T.T."/>
            <person name="Jiang B.G."/>
            <person name="Yang W.F."/>
            <person name="Lam T.T."/>
            <person name="Chang Q.C."/>
            <person name="Ding S.J."/>
            <person name="Wang X.J."/>
            <person name="Zhu J.G."/>
            <person name="Ruan X.D."/>
            <person name="Zhao L."/>
            <person name="Wei J.T."/>
            <person name="Ye R.Z."/>
            <person name="Que T.C."/>
            <person name="Du C.H."/>
            <person name="Zhou Y.H."/>
            <person name="Cheng J.X."/>
            <person name="Dai P.F."/>
            <person name="Guo W.B."/>
            <person name="Han X.H."/>
            <person name="Huang E.J."/>
            <person name="Li L.F."/>
            <person name="Wei W."/>
            <person name="Gao Y.C."/>
            <person name="Liu J.Z."/>
            <person name="Shao H.Z."/>
            <person name="Wang X."/>
            <person name="Wang C.C."/>
            <person name="Yang T.C."/>
            <person name="Huo Q.B."/>
            <person name="Li W."/>
            <person name="Chen H.Y."/>
            <person name="Chen S.E."/>
            <person name="Zhou L.G."/>
            <person name="Ni X.B."/>
            <person name="Tian J.H."/>
            <person name="Sheng Y."/>
            <person name="Liu T."/>
            <person name="Pan Y.S."/>
            <person name="Xia L.Y."/>
            <person name="Li J."/>
            <person name="Zhao F."/>
            <person name="Cao W.C."/>
        </authorList>
    </citation>
    <scope>NUCLEOTIDE SEQUENCE [LARGE SCALE GENOMIC DNA]</scope>
    <source>
        <strain evidence="1">HaeL-2018</strain>
    </source>
</reference>
<dbReference type="OrthoDB" id="6141723at2759"/>
<dbReference type="VEuPathDB" id="VectorBase:HLOH_040128"/>
<name>A0A9J6GUS4_HAELO</name>
<evidence type="ECO:0000313" key="2">
    <source>
        <dbReference type="Proteomes" id="UP000821853"/>
    </source>
</evidence>
<keyword evidence="2" id="KW-1185">Reference proteome</keyword>
<sequence>MKERMVSSRVLFMNNCRHTGGCGQYGIRGHIVNRLIDVQETVQLLPRALPEDMAVDVHLKRCSLLKSLFKSGLVTKRTVYL</sequence>
<protein>
    <submittedName>
        <fullName evidence="1">Uncharacterized protein</fullName>
    </submittedName>
</protein>
<dbReference type="AlphaFoldDB" id="A0A9J6GUS4"/>
<dbReference type="Proteomes" id="UP000821853">
    <property type="component" value="Unassembled WGS sequence"/>
</dbReference>
<accession>A0A9J6GUS4</accession>
<gene>
    <name evidence="1" type="ORF">HPB48_019961</name>
</gene>
<proteinExistence type="predicted"/>